<dbReference type="PANTHER" id="PTHR43316">
    <property type="entry name" value="HYDROLASE, HALOACID DELAHOGENASE-RELATED"/>
    <property type="match status" value="1"/>
</dbReference>
<dbReference type="InterPro" id="IPR023198">
    <property type="entry name" value="PGP-like_dom2"/>
</dbReference>
<evidence type="ECO:0000256" key="2">
    <source>
        <dbReference type="ARBA" id="ARBA00022801"/>
    </source>
</evidence>
<dbReference type="InterPro" id="IPR023214">
    <property type="entry name" value="HAD_sf"/>
</dbReference>
<dbReference type="NCBIfam" id="TIGR01428">
    <property type="entry name" value="HAD_type_II"/>
    <property type="match status" value="1"/>
</dbReference>
<accession>A0A8H4QYM8</accession>
<comment type="caution">
    <text evidence="3">The sequence shown here is derived from an EMBL/GenBank/DDBJ whole genome shotgun (WGS) entry which is preliminary data.</text>
</comment>
<comment type="similarity">
    <text evidence="1">Belongs to the HAD-like hydrolase superfamily. S-2-haloalkanoic acid dehalogenase family.</text>
</comment>
<name>A0A8H4QYM8_9AGAR</name>
<evidence type="ECO:0000313" key="4">
    <source>
        <dbReference type="Proteomes" id="UP000521872"/>
    </source>
</evidence>
<evidence type="ECO:0000313" key="3">
    <source>
        <dbReference type="EMBL" id="KAF4619239.1"/>
    </source>
</evidence>
<dbReference type="PANTHER" id="PTHR43316:SF3">
    <property type="entry name" value="HALOACID DEHALOGENASE, TYPE II (AFU_ORTHOLOGUE AFUA_2G07750)-RELATED"/>
    <property type="match status" value="1"/>
</dbReference>
<dbReference type="InterPro" id="IPR036412">
    <property type="entry name" value="HAD-like_sf"/>
</dbReference>
<evidence type="ECO:0008006" key="5">
    <source>
        <dbReference type="Google" id="ProtNLM"/>
    </source>
</evidence>
<dbReference type="Gene3D" id="1.10.150.240">
    <property type="entry name" value="Putative phosphatase, domain 2"/>
    <property type="match status" value="1"/>
</dbReference>
<organism evidence="3 4">
    <name type="scientific">Agrocybe pediades</name>
    <dbReference type="NCBI Taxonomy" id="84607"/>
    <lineage>
        <taxon>Eukaryota</taxon>
        <taxon>Fungi</taxon>
        <taxon>Dikarya</taxon>
        <taxon>Basidiomycota</taxon>
        <taxon>Agaricomycotina</taxon>
        <taxon>Agaricomycetes</taxon>
        <taxon>Agaricomycetidae</taxon>
        <taxon>Agaricales</taxon>
        <taxon>Agaricineae</taxon>
        <taxon>Strophariaceae</taxon>
        <taxon>Agrocybe</taxon>
    </lineage>
</organism>
<dbReference type="Gene3D" id="3.40.50.1000">
    <property type="entry name" value="HAD superfamily/HAD-like"/>
    <property type="match status" value="1"/>
</dbReference>
<sequence length="251" mass="28061">MDEIEALVFDVFGTVVDWRSSAVAELQALLSKNDDKLADTDWVKFVEEWHLGYDMHTERIAAGGAGPLNVDVLHREILEGMLNSSAWAHVGRAWDDNMREEVNLVWHRLKGWPDAVEGLHAVKKLKIIATLSNGNVKLLVDMARHANLPWDMIFSTELFGTYKPSPKTYLSACHHLSLPPHKCAFVAAHIDDLRAASAQGMRTVYVYRPHEDDEALAKIDGGIVKTKDEGGEADVVVRSFVELAEVLKRVK</sequence>
<protein>
    <recommendedName>
        <fullName evidence="5">Haloacid dehalogenase</fullName>
    </recommendedName>
</protein>
<reference evidence="3 4" key="1">
    <citation type="submission" date="2019-12" db="EMBL/GenBank/DDBJ databases">
        <authorList>
            <person name="Floudas D."/>
            <person name="Bentzer J."/>
            <person name="Ahren D."/>
            <person name="Johansson T."/>
            <person name="Persson P."/>
            <person name="Tunlid A."/>
        </authorList>
    </citation>
    <scope>NUCLEOTIDE SEQUENCE [LARGE SCALE GENOMIC DNA]</scope>
    <source>
        <strain evidence="3 4">CBS 102.39</strain>
    </source>
</reference>
<dbReference type="SUPFAM" id="SSF56784">
    <property type="entry name" value="HAD-like"/>
    <property type="match status" value="1"/>
</dbReference>
<proteinExistence type="inferred from homology"/>
<evidence type="ECO:0000256" key="1">
    <source>
        <dbReference type="ARBA" id="ARBA00008106"/>
    </source>
</evidence>
<dbReference type="GO" id="GO:0019120">
    <property type="term" value="F:hydrolase activity, acting on acid halide bonds, in C-halide compounds"/>
    <property type="evidence" value="ECO:0007669"/>
    <property type="project" value="InterPro"/>
</dbReference>
<keyword evidence="2" id="KW-0378">Hydrolase</keyword>
<dbReference type="Proteomes" id="UP000521872">
    <property type="component" value="Unassembled WGS sequence"/>
</dbReference>
<dbReference type="InterPro" id="IPR051540">
    <property type="entry name" value="S-2-haloacid_dehalogenase"/>
</dbReference>
<dbReference type="PRINTS" id="PR00413">
    <property type="entry name" value="HADHALOGNASE"/>
</dbReference>
<dbReference type="GO" id="GO:0016791">
    <property type="term" value="F:phosphatase activity"/>
    <property type="evidence" value="ECO:0007669"/>
    <property type="project" value="UniProtKB-ARBA"/>
</dbReference>
<dbReference type="InterPro" id="IPR006439">
    <property type="entry name" value="HAD-SF_hydro_IA"/>
</dbReference>
<dbReference type="NCBIfam" id="TIGR01493">
    <property type="entry name" value="HAD-SF-IA-v2"/>
    <property type="match status" value="1"/>
</dbReference>
<dbReference type="EMBL" id="JAACJL010000016">
    <property type="protein sequence ID" value="KAF4619239.1"/>
    <property type="molecule type" value="Genomic_DNA"/>
</dbReference>
<dbReference type="InterPro" id="IPR006328">
    <property type="entry name" value="2-HAD"/>
</dbReference>
<gene>
    <name evidence="3" type="ORF">D9613_004703</name>
</gene>
<keyword evidence="4" id="KW-1185">Reference proteome</keyword>
<dbReference type="Pfam" id="PF00702">
    <property type="entry name" value="Hydrolase"/>
    <property type="match status" value="1"/>
</dbReference>
<dbReference type="AlphaFoldDB" id="A0A8H4QYM8"/>